<feature type="compositionally biased region" description="Low complexity" evidence="1">
    <location>
        <begin position="178"/>
        <end position="194"/>
    </location>
</feature>
<feature type="region of interest" description="Disordered" evidence="1">
    <location>
        <begin position="65"/>
        <end position="89"/>
    </location>
</feature>
<dbReference type="AlphaFoldDB" id="A0A9Q9AJ01"/>
<dbReference type="Proteomes" id="UP001056384">
    <property type="component" value="Chromosome 2"/>
</dbReference>
<name>A0A9Q9AJ01_9PEZI</name>
<evidence type="ECO:0000256" key="1">
    <source>
        <dbReference type="SAM" id="MobiDB-lite"/>
    </source>
</evidence>
<organism evidence="2 3">
    <name type="scientific">Septoria linicola</name>
    <dbReference type="NCBI Taxonomy" id="215465"/>
    <lineage>
        <taxon>Eukaryota</taxon>
        <taxon>Fungi</taxon>
        <taxon>Dikarya</taxon>
        <taxon>Ascomycota</taxon>
        <taxon>Pezizomycotina</taxon>
        <taxon>Dothideomycetes</taxon>
        <taxon>Dothideomycetidae</taxon>
        <taxon>Mycosphaerellales</taxon>
        <taxon>Mycosphaerellaceae</taxon>
        <taxon>Septoria</taxon>
    </lineage>
</organism>
<keyword evidence="3" id="KW-1185">Reference proteome</keyword>
<protein>
    <submittedName>
        <fullName evidence="2">Uncharacterized protein</fullName>
    </submittedName>
</protein>
<feature type="region of interest" description="Disordered" evidence="1">
    <location>
        <begin position="226"/>
        <end position="274"/>
    </location>
</feature>
<feature type="compositionally biased region" description="Basic and acidic residues" evidence="1">
    <location>
        <begin position="255"/>
        <end position="271"/>
    </location>
</feature>
<feature type="compositionally biased region" description="Polar residues" evidence="1">
    <location>
        <begin position="199"/>
        <end position="213"/>
    </location>
</feature>
<feature type="region of interest" description="Disordered" evidence="1">
    <location>
        <begin position="178"/>
        <end position="213"/>
    </location>
</feature>
<feature type="compositionally biased region" description="Low complexity" evidence="1">
    <location>
        <begin position="227"/>
        <end position="241"/>
    </location>
</feature>
<accession>A0A9Q9AJ01</accession>
<sequence length="284" mass="31484">MKPQGDYERTKGHTWEIGVGEPIGIEALQAMLCRVALWRAAQPGKAGTRRALCIPYDRALHDKAHERFEHPGKKHSKTTRNTASSRHNSNHIFKHNVENSSNPGYLPHSPILSTTTNYLPTTSKLEFIARQVETNLHNAGMKDTDKIASRHGRSLSTQKNRYINISITEIAAELEVPPTTIPTRAAEPPAATLAPPTPQTDDVSSVYSRTPSSRCKDYKNFLTGKLSSSRHSSRATSTTSKRSTREFMTSSVSSRRSEKSSKDNEKKKRGDTTPFAFPILSGCV</sequence>
<evidence type="ECO:0000313" key="2">
    <source>
        <dbReference type="EMBL" id="USW49925.1"/>
    </source>
</evidence>
<proteinExistence type="predicted"/>
<gene>
    <name evidence="2" type="ORF">Slin15195_G032440</name>
</gene>
<dbReference type="EMBL" id="CP099419">
    <property type="protein sequence ID" value="USW49925.1"/>
    <property type="molecule type" value="Genomic_DNA"/>
</dbReference>
<evidence type="ECO:0000313" key="3">
    <source>
        <dbReference type="Proteomes" id="UP001056384"/>
    </source>
</evidence>
<reference evidence="2" key="1">
    <citation type="submission" date="2022-06" db="EMBL/GenBank/DDBJ databases">
        <title>Complete genome sequences of two strains of the flax pathogen Septoria linicola.</title>
        <authorList>
            <person name="Lapalu N."/>
            <person name="Simon A."/>
            <person name="Demenou B."/>
            <person name="Paumier D."/>
            <person name="Guillot M.-P."/>
            <person name="Gout L."/>
            <person name="Valade R."/>
        </authorList>
    </citation>
    <scope>NUCLEOTIDE SEQUENCE</scope>
    <source>
        <strain evidence="2">SE15195</strain>
    </source>
</reference>